<evidence type="ECO:0000313" key="6">
    <source>
        <dbReference type="Proteomes" id="UP000683360"/>
    </source>
</evidence>
<keyword evidence="3" id="KW-0964">Secreted</keyword>
<evidence type="ECO:0000256" key="1">
    <source>
        <dbReference type="ARBA" id="ARBA00004613"/>
    </source>
</evidence>
<dbReference type="InterPro" id="IPR043519">
    <property type="entry name" value="NT_sf"/>
</dbReference>
<dbReference type="InterPro" id="IPR010345">
    <property type="entry name" value="IL-17_fam"/>
</dbReference>
<comment type="subcellular location">
    <subcellularLocation>
        <location evidence="1">Secreted</location>
    </subcellularLocation>
</comment>
<proteinExistence type="inferred from homology"/>
<dbReference type="GO" id="GO:0005576">
    <property type="term" value="C:extracellular region"/>
    <property type="evidence" value="ECO:0007669"/>
    <property type="project" value="UniProtKB-SubCell"/>
</dbReference>
<keyword evidence="4" id="KW-0732">Signal</keyword>
<dbReference type="EMBL" id="CAJPWZ010001296">
    <property type="protein sequence ID" value="CAG2212374.1"/>
    <property type="molecule type" value="Genomic_DNA"/>
</dbReference>
<dbReference type="InterPro" id="IPR029034">
    <property type="entry name" value="Cystine-knot_cytokine"/>
</dbReference>
<organism evidence="5 6">
    <name type="scientific">Mytilus edulis</name>
    <name type="common">Blue mussel</name>
    <dbReference type="NCBI Taxonomy" id="6550"/>
    <lineage>
        <taxon>Eukaryota</taxon>
        <taxon>Metazoa</taxon>
        <taxon>Spiralia</taxon>
        <taxon>Lophotrochozoa</taxon>
        <taxon>Mollusca</taxon>
        <taxon>Bivalvia</taxon>
        <taxon>Autobranchia</taxon>
        <taxon>Pteriomorphia</taxon>
        <taxon>Mytilida</taxon>
        <taxon>Mytiloidea</taxon>
        <taxon>Mytilidae</taxon>
        <taxon>Mytilinae</taxon>
        <taxon>Mytilus</taxon>
    </lineage>
</organism>
<reference evidence="5" key="1">
    <citation type="submission" date="2021-03" db="EMBL/GenBank/DDBJ databases">
        <authorList>
            <person name="Bekaert M."/>
        </authorList>
    </citation>
    <scope>NUCLEOTIDE SEQUENCE</scope>
</reference>
<comment type="caution">
    <text evidence="5">The sequence shown here is derived from an EMBL/GenBank/DDBJ whole genome shotgun (WGS) entry which is preliminary data.</text>
</comment>
<evidence type="ECO:0000256" key="4">
    <source>
        <dbReference type="ARBA" id="ARBA00022729"/>
    </source>
</evidence>
<protein>
    <submittedName>
        <fullName evidence="5">IL17D</fullName>
    </submittedName>
</protein>
<comment type="similarity">
    <text evidence="2">Belongs to the IL-17 family.</text>
</comment>
<evidence type="ECO:0000256" key="3">
    <source>
        <dbReference type="ARBA" id="ARBA00022525"/>
    </source>
</evidence>
<dbReference type="SUPFAM" id="SSF57501">
    <property type="entry name" value="Cystine-knot cytokines"/>
    <property type="match status" value="1"/>
</dbReference>
<dbReference type="Gene3D" id="2.10.90.10">
    <property type="entry name" value="Cystine-knot cytokines"/>
    <property type="match status" value="1"/>
</dbReference>
<dbReference type="Proteomes" id="UP000683360">
    <property type="component" value="Unassembled WGS sequence"/>
</dbReference>
<gene>
    <name evidence="5" type="ORF">MEDL_26352</name>
</gene>
<evidence type="ECO:0000313" key="5">
    <source>
        <dbReference type="EMBL" id="CAG2212374.1"/>
    </source>
</evidence>
<accession>A0A8S3S0B0</accession>
<dbReference type="OrthoDB" id="6093654at2759"/>
<dbReference type="GO" id="GO:0005125">
    <property type="term" value="F:cytokine activity"/>
    <property type="evidence" value="ECO:0007669"/>
    <property type="project" value="InterPro"/>
</dbReference>
<keyword evidence="6" id="KW-1185">Reference proteome</keyword>
<dbReference type="SUPFAM" id="SSF81301">
    <property type="entry name" value="Nucleotidyltransferase"/>
    <property type="match status" value="1"/>
</dbReference>
<sequence>MIHTAYLTTSCRDPGPFNLPQRHVTFNYITDTSKLILLHDSDILHGYGTLYKVPEHLINIRYETEFKLGECIDYRRRVFYVELAHEPISVGSTCPWYYRKNIDENRLPNVMYDVECICDNCIGQRSGRTCQKIYTYINVFRRIGCLNGIYDYSSIVEPISVGCSCVRDPKPIKTATQNASTALYHYLCQNIVGTEEHVKSIRMFNTVRDNLQNNTVITSGSFGEGLMMRGSDLDIMLVFKDIEVGEDTHTCVNANKTYFTMELEDTQPGFTKLRLVHK</sequence>
<name>A0A8S3S0B0_MYTED</name>
<evidence type="ECO:0000256" key="2">
    <source>
        <dbReference type="ARBA" id="ARBA00007236"/>
    </source>
</evidence>
<dbReference type="AlphaFoldDB" id="A0A8S3S0B0"/>
<dbReference type="Pfam" id="PF06083">
    <property type="entry name" value="IL17"/>
    <property type="match status" value="1"/>
</dbReference>